<dbReference type="InterPro" id="IPR019775">
    <property type="entry name" value="WD40_repeat_CS"/>
</dbReference>
<dbReference type="Pfam" id="PF00400">
    <property type="entry name" value="WD40"/>
    <property type="match status" value="2"/>
</dbReference>
<dbReference type="Gene3D" id="2.130.10.10">
    <property type="entry name" value="YVTN repeat-like/Quinoprotein amine dehydrogenase"/>
    <property type="match status" value="1"/>
</dbReference>
<keyword evidence="2" id="KW-0677">Repeat</keyword>
<dbReference type="PANTHER" id="PTHR22847:SF637">
    <property type="entry name" value="WD REPEAT DOMAIN 5B"/>
    <property type="match status" value="1"/>
</dbReference>
<dbReference type="SUPFAM" id="SSF50978">
    <property type="entry name" value="WD40 repeat-like"/>
    <property type="match status" value="1"/>
</dbReference>
<protein>
    <submittedName>
        <fullName evidence="3">Uncharacterized protein</fullName>
    </submittedName>
</protein>
<dbReference type="InterPro" id="IPR036322">
    <property type="entry name" value="WD40_repeat_dom_sf"/>
</dbReference>
<organism evidence="3">
    <name type="scientific">marine sediment metagenome</name>
    <dbReference type="NCBI Taxonomy" id="412755"/>
    <lineage>
        <taxon>unclassified sequences</taxon>
        <taxon>metagenomes</taxon>
        <taxon>ecological metagenomes</taxon>
    </lineage>
</organism>
<proteinExistence type="predicted"/>
<feature type="non-terminal residue" evidence="3">
    <location>
        <position position="1"/>
    </location>
</feature>
<evidence type="ECO:0000256" key="1">
    <source>
        <dbReference type="ARBA" id="ARBA00022574"/>
    </source>
</evidence>
<dbReference type="SMART" id="SM00320">
    <property type="entry name" value="WD40"/>
    <property type="match status" value="2"/>
</dbReference>
<dbReference type="PROSITE" id="PS50082">
    <property type="entry name" value="WD_REPEATS_2"/>
    <property type="match status" value="1"/>
</dbReference>
<dbReference type="InterPro" id="IPR015943">
    <property type="entry name" value="WD40/YVTN_repeat-like_dom_sf"/>
</dbReference>
<dbReference type="PROSITE" id="PS50294">
    <property type="entry name" value="WD_REPEATS_REGION"/>
    <property type="match status" value="1"/>
</dbReference>
<name>X1DYH2_9ZZZZ</name>
<dbReference type="EMBL" id="BART01040098">
    <property type="protein sequence ID" value="GAH26056.1"/>
    <property type="molecule type" value="Genomic_DNA"/>
</dbReference>
<evidence type="ECO:0000313" key="3">
    <source>
        <dbReference type="EMBL" id="GAH26056.1"/>
    </source>
</evidence>
<dbReference type="PROSITE" id="PS00678">
    <property type="entry name" value="WD_REPEATS_1"/>
    <property type="match status" value="1"/>
</dbReference>
<feature type="non-terminal residue" evidence="3">
    <location>
        <position position="103"/>
    </location>
</feature>
<dbReference type="InterPro" id="IPR001680">
    <property type="entry name" value="WD40_rpt"/>
</dbReference>
<comment type="caution">
    <text evidence="3">The sequence shown here is derived from an EMBL/GenBank/DDBJ whole genome shotgun (WGS) entry which is preliminary data.</text>
</comment>
<dbReference type="PANTHER" id="PTHR22847">
    <property type="entry name" value="WD40 REPEAT PROTEIN"/>
    <property type="match status" value="1"/>
</dbReference>
<dbReference type="AlphaFoldDB" id="X1DYH2"/>
<sequence length="103" mass="11389">IIRLWNLKSSKFVRTIKGHSGAVTSLTISPNGKNIISGSEDNTVRVWDLSKGRPIYILKGHSGIVRSVAISLDGNLIVSEVTAPEWPLIVRTNLLLFKFHNLI</sequence>
<reference evidence="3" key="1">
    <citation type="journal article" date="2014" name="Front. Microbiol.">
        <title>High frequency of phylogenetically diverse reductive dehalogenase-homologous genes in deep subseafloor sedimentary metagenomes.</title>
        <authorList>
            <person name="Kawai M."/>
            <person name="Futagami T."/>
            <person name="Toyoda A."/>
            <person name="Takaki Y."/>
            <person name="Nishi S."/>
            <person name="Hori S."/>
            <person name="Arai W."/>
            <person name="Tsubouchi T."/>
            <person name="Morono Y."/>
            <person name="Uchiyama I."/>
            <person name="Ito T."/>
            <person name="Fujiyama A."/>
            <person name="Inagaki F."/>
            <person name="Takami H."/>
        </authorList>
    </citation>
    <scope>NUCLEOTIDE SEQUENCE</scope>
    <source>
        <strain evidence="3">Expedition CK06-06</strain>
    </source>
</reference>
<gene>
    <name evidence="3" type="ORF">S01H4_65488</name>
</gene>
<keyword evidence="1" id="KW-0853">WD repeat</keyword>
<evidence type="ECO:0000256" key="2">
    <source>
        <dbReference type="ARBA" id="ARBA00022737"/>
    </source>
</evidence>
<accession>X1DYH2</accession>